<feature type="non-terminal residue" evidence="1">
    <location>
        <position position="360"/>
    </location>
</feature>
<gene>
    <name evidence="1" type="ORF">LCGC14_2131810</name>
</gene>
<evidence type="ECO:0000313" key="1">
    <source>
        <dbReference type="EMBL" id="KKL67753.1"/>
    </source>
</evidence>
<dbReference type="EMBL" id="LAZR01026761">
    <property type="protein sequence ID" value="KKL67753.1"/>
    <property type="molecule type" value="Genomic_DNA"/>
</dbReference>
<sequence length="360" mass="36142">MPVATLKPNGVGDNTVWSTQFPASGAHWDKVDDGTGFGDADDDTTYIQGNVPNTKDDFGLEDYSAGGTINSVEHNMRYKSTSGSAAVVKAYWRLSGSEQLGTQQSQTGSYGNYSEVLGKPGGGGWSDADVDALLIGIRDDGGLGIPRCTLLFTDVDYTVGGVDATLLAALCIATGLSPNSQFNASSKFEAALATATALSPNAVIKVDVELLAALAQATALSPDSAFKAGSTLLAALASASAQSPSSVFKVDETLLAALCTASVLSPNSVWSGDGSLSAALAAASALSPNSAFKADSAMLAAPCLATALSPNADMFSAAVLYAALAQATALSSGGSFLADGKLLAALAMANALSPNAGFLA</sequence>
<comment type="caution">
    <text evidence="1">The sequence shown here is derived from an EMBL/GenBank/DDBJ whole genome shotgun (WGS) entry which is preliminary data.</text>
</comment>
<proteinExistence type="predicted"/>
<reference evidence="1" key="1">
    <citation type="journal article" date="2015" name="Nature">
        <title>Complex archaea that bridge the gap between prokaryotes and eukaryotes.</title>
        <authorList>
            <person name="Spang A."/>
            <person name="Saw J.H."/>
            <person name="Jorgensen S.L."/>
            <person name="Zaremba-Niedzwiedzka K."/>
            <person name="Martijn J."/>
            <person name="Lind A.E."/>
            <person name="van Eijk R."/>
            <person name="Schleper C."/>
            <person name="Guy L."/>
            <person name="Ettema T.J."/>
        </authorList>
    </citation>
    <scope>NUCLEOTIDE SEQUENCE</scope>
</reference>
<name>A0A0F9E170_9ZZZZ</name>
<protein>
    <submittedName>
        <fullName evidence="1">Uncharacterized protein</fullName>
    </submittedName>
</protein>
<accession>A0A0F9E170</accession>
<organism evidence="1">
    <name type="scientific">marine sediment metagenome</name>
    <dbReference type="NCBI Taxonomy" id="412755"/>
    <lineage>
        <taxon>unclassified sequences</taxon>
        <taxon>metagenomes</taxon>
        <taxon>ecological metagenomes</taxon>
    </lineage>
</organism>
<dbReference type="AlphaFoldDB" id="A0A0F9E170"/>